<dbReference type="InterPro" id="IPR005158">
    <property type="entry name" value="BTAD"/>
</dbReference>
<evidence type="ECO:0000259" key="2">
    <source>
        <dbReference type="Pfam" id="PF03704"/>
    </source>
</evidence>
<organism evidence="3 4">
    <name type="scientific">Halanaerobium saccharolyticum</name>
    <dbReference type="NCBI Taxonomy" id="43595"/>
    <lineage>
        <taxon>Bacteria</taxon>
        <taxon>Bacillati</taxon>
        <taxon>Bacillota</taxon>
        <taxon>Clostridia</taxon>
        <taxon>Halanaerobiales</taxon>
        <taxon>Halanaerobiaceae</taxon>
        <taxon>Halanaerobium</taxon>
    </lineage>
</organism>
<dbReference type="GO" id="GO:0006355">
    <property type="term" value="P:regulation of DNA-templated transcription"/>
    <property type="evidence" value="ECO:0007669"/>
    <property type="project" value="InterPro"/>
</dbReference>
<gene>
    <name evidence="3" type="ORF">DFR79_10926</name>
</gene>
<feature type="domain" description="Bacterial transcriptional activator" evidence="2">
    <location>
        <begin position="127"/>
        <end position="232"/>
    </location>
</feature>
<protein>
    <submittedName>
        <fullName evidence="3">Transcriptional activator</fullName>
    </submittedName>
</protein>
<dbReference type="PANTHER" id="PTHR35807">
    <property type="entry name" value="TRANSCRIPTIONAL REGULATOR REDD-RELATED"/>
    <property type="match status" value="1"/>
</dbReference>
<dbReference type="Gene3D" id="1.10.10.10">
    <property type="entry name" value="Winged helix-like DNA-binding domain superfamily/Winged helix DNA-binding domain"/>
    <property type="match status" value="1"/>
</dbReference>
<dbReference type="SUPFAM" id="SSF48452">
    <property type="entry name" value="TPR-like"/>
    <property type="match status" value="1"/>
</dbReference>
<dbReference type="EMBL" id="SNWX01000009">
    <property type="protein sequence ID" value="TDO91278.1"/>
    <property type="molecule type" value="Genomic_DNA"/>
</dbReference>
<dbReference type="PANTHER" id="PTHR35807:SF2">
    <property type="entry name" value="TRANSCRIPTIONAL ACTIVATOR DOMAIN"/>
    <property type="match status" value="1"/>
</dbReference>
<sequence>MTVHYRKLYIYTLGNFLVRGENEILFSGENKYLNKRWRLFLHLLFNKGNKVTDNELIKELDLEENVEPHQSLRALVYRLRKDLKFTNSKFILSDQGGYLFNPQSHFWLDTEYFSGMIKKAKGVKEKHSSLNFYQEAVNLYKGKFLENQQLTNVKINKLREKYQELYKEAVTQAGMILMEQKDYERAIDIYEEALQLNPLCVDFYTGLIEGYKKSGRPDLALTKTEEAMLYLKNTNLPMPENLNTEINNFFQADISENPADILENNKLCRGETFECGPMTFSSIYSLEKRRSKRTDKDIYLVHLKINGTQSPAKLTKAEKILRNTINKNLRENDVVTCWKPRYYLILLVDIVPEAVDKILKRIRKVYNDNFSPAETSISYSYQKI</sequence>
<dbReference type="InterPro" id="IPR036388">
    <property type="entry name" value="WH-like_DNA-bd_sf"/>
</dbReference>
<evidence type="ECO:0000313" key="3">
    <source>
        <dbReference type="EMBL" id="TDO91278.1"/>
    </source>
</evidence>
<keyword evidence="1" id="KW-0802">TPR repeat</keyword>
<dbReference type="InterPro" id="IPR019734">
    <property type="entry name" value="TPR_rpt"/>
</dbReference>
<evidence type="ECO:0000256" key="1">
    <source>
        <dbReference type="PROSITE-ProRule" id="PRU00339"/>
    </source>
</evidence>
<dbReference type="SUPFAM" id="SSF46894">
    <property type="entry name" value="C-terminal effector domain of the bipartite response regulators"/>
    <property type="match status" value="1"/>
</dbReference>
<dbReference type="OrthoDB" id="142950at2"/>
<dbReference type="PROSITE" id="PS50005">
    <property type="entry name" value="TPR"/>
    <property type="match status" value="1"/>
</dbReference>
<name>A0A4R6LRQ5_9FIRM</name>
<dbReference type="RefSeq" id="WP_133514839.1">
    <property type="nucleotide sequence ID" value="NZ_SNWX01000009.1"/>
</dbReference>
<dbReference type="InterPro" id="IPR016032">
    <property type="entry name" value="Sig_transdc_resp-reg_C-effctor"/>
</dbReference>
<dbReference type="InterPro" id="IPR051677">
    <property type="entry name" value="AfsR-DnrI-RedD_regulator"/>
</dbReference>
<dbReference type="Gene3D" id="1.25.40.10">
    <property type="entry name" value="Tetratricopeptide repeat domain"/>
    <property type="match status" value="1"/>
</dbReference>
<reference evidence="3 4" key="1">
    <citation type="submission" date="2019-03" db="EMBL/GenBank/DDBJ databases">
        <title>Subsurface microbial communities from deep shales in Ohio and West Virginia, USA.</title>
        <authorList>
            <person name="Wrighton K."/>
        </authorList>
    </citation>
    <scope>NUCLEOTIDE SEQUENCE [LARGE SCALE GENOMIC DNA]</scope>
    <source>
        <strain evidence="3 4">MA284_T2</strain>
    </source>
</reference>
<dbReference type="PROSITE" id="PS50293">
    <property type="entry name" value="TPR_REGION"/>
    <property type="match status" value="1"/>
</dbReference>
<evidence type="ECO:0000313" key="4">
    <source>
        <dbReference type="Proteomes" id="UP000295064"/>
    </source>
</evidence>
<dbReference type="InterPro" id="IPR011990">
    <property type="entry name" value="TPR-like_helical_dom_sf"/>
</dbReference>
<dbReference type="GO" id="GO:0003677">
    <property type="term" value="F:DNA binding"/>
    <property type="evidence" value="ECO:0007669"/>
    <property type="project" value="InterPro"/>
</dbReference>
<accession>A0A4R6LRQ5</accession>
<dbReference type="Proteomes" id="UP000295064">
    <property type="component" value="Unassembled WGS sequence"/>
</dbReference>
<comment type="caution">
    <text evidence="3">The sequence shown here is derived from an EMBL/GenBank/DDBJ whole genome shotgun (WGS) entry which is preliminary data.</text>
</comment>
<dbReference type="AlphaFoldDB" id="A0A4R6LRQ5"/>
<feature type="repeat" description="TPR" evidence="1">
    <location>
        <begin position="167"/>
        <end position="200"/>
    </location>
</feature>
<dbReference type="Pfam" id="PF03704">
    <property type="entry name" value="BTAD"/>
    <property type="match status" value="1"/>
</dbReference>
<proteinExistence type="predicted"/>